<organism evidence="2">
    <name type="scientific">Eucalyptus grandis</name>
    <name type="common">Flooded gum</name>
    <dbReference type="NCBI Taxonomy" id="71139"/>
    <lineage>
        <taxon>Eukaryota</taxon>
        <taxon>Viridiplantae</taxon>
        <taxon>Streptophyta</taxon>
        <taxon>Embryophyta</taxon>
        <taxon>Tracheophyta</taxon>
        <taxon>Spermatophyta</taxon>
        <taxon>Magnoliopsida</taxon>
        <taxon>eudicotyledons</taxon>
        <taxon>Gunneridae</taxon>
        <taxon>Pentapetalae</taxon>
        <taxon>rosids</taxon>
        <taxon>malvids</taxon>
        <taxon>Myrtales</taxon>
        <taxon>Myrtaceae</taxon>
        <taxon>Myrtoideae</taxon>
        <taxon>Eucalypteae</taxon>
        <taxon>Eucalyptus</taxon>
    </lineage>
</organism>
<evidence type="ECO:0000313" key="2">
    <source>
        <dbReference type="EMBL" id="KCW72182.1"/>
    </source>
</evidence>
<dbReference type="AlphaFoldDB" id="A0A059C1D0"/>
<dbReference type="InParanoid" id="A0A059C1D0"/>
<gene>
    <name evidence="2" type="ORF">EUGRSUZ_E00635</name>
</gene>
<dbReference type="Gramene" id="KCW72182">
    <property type="protein sequence ID" value="KCW72182"/>
    <property type="gene ID" value="EUGRSUZ_E00635"/>
</dbReference>
<name>A0A059C1D0_EUCGR</name>
<evidence type="ECO:0000256" key="1">
    <source>
        <dbReference type="SAM" id="MobiDB-lite"/>
    </source>
</evidence>
<proteinExistence type="predicted"/>
<dbReference type="EMBL" id="KK198757">
    <property type="protein sequence ID" value="KCW72182.1"/>
    <property type="molecule type" value="Genomic_DNA"/>
</dbReference>
<feature type="region of interest" description="Disordered" evidence="1">
    <location>
        <begin position="1"/>
        <end position="34"/>
    </location>
</feature>
<protein>
    <submittedName>
        <fullName evidence="2">Uncharacterized protein</fullName>
    </submittedName>
</protein>
<reference evidence="2" key="1">
    <citation type="submission" date="2013-07" db="EMBL/GenBank/DDBJ databases">
        <title>The genome of Eucalyptus grandis.</title>
        <authorList>
            <person name="Schmutz J."/>
            <person name="Hayes R."/>
            <person name="Myburg A."/>
            <person name="Tuskan G."/>
            <person name="Grattapaglia D."/>
            <person name="Rokhsar D.S."/>
        </authorList>
    </citation>
    <scope>NUCLEOTIDE SEQUENCE</scope>
    <source>
        <tissue evidence="2">Leaf extractions</tissue>
    </source>
</reference>
<accession>A0A059C1D0</accession>
<sequence length="75" mass="8354">MRPGWLHPSSCKGNVHGHRVPRSRALASSRSARHHFRVASTSRASYGTAYGMNRRCATAGYGRELSLLMWRRDGG</sequence>